<dbReference type="GO" id="GO:0005524">
    <property type="term" value="F:ATP binding"/>
    <property type="evidence" value="ECO:0007669"/>
    <property type="project" value="UniProtKB-KW"/>
</dbReference>
<dbReference type="PANTHER" id="PTHR24421">
    <property type="entry name" value="NITRATE/NITRITE SENSOR PROTEIN NARX-RELATED"/>
    <property type="match status" value="1"/>
</dbReference>
<dbReference type="GO" id="GO:0046983">
    <property type="term" value="F:protein dimerization activity"/>
    <property type="evidence" value="ECO:0007669"/>
    <property type="project" value="InterPro"/>
</dbReference>
<dbReference type="PANTHER" id="PTHR24421:SF10">
    <property type="entry name" value="NITRATE_NITRITE SENSOR PROTEIN NARQ"/>
    <property type="match status" value="1"/>
</dbReference>
<dbReference type="Proteomes" id="UP000321617">
    <property type="component" value="Unassembled WGS sequence"/>
</dbReference>
<dbReference type="Pfam" id="PF07730">
    <property type="entry name" value="HisKA_3"/>
    <property type="match status" value="1"/>
</dbReference>
<keyword evidence="4" id="KW-0808">Transferase</keyword>
<evidence type="ECO:0000256" key="6">
    <source>
        <dbReference type="ARBA" id="ARBA00022777"/>
    </source>
</evidence>
<dbReference type="RefSeq" id="WP_147139919.1">
    <property type="nucleotide sequence ID" value="NZ_BAABIJ010000002.1"/>
</dbReference>
<keyword evidence="9" id="KW-0472">Membrane</keyword>
<evidence type="ECO:0000256" key="5">
    <source>
        <dbReference type="ARBA" id="ARBA00022741"/>
    </source>
</evidence>
<evidence type="ECO:0000256" key="4">
    <source>
        <dbReference type="ARBA" id="ARBA00022679"/>
    </source>
</evidence>
<name>A0A562V496_9ACTN</name>
<comment type="caution">
    <text evidence="11">The sequence shown here is derived from an EMBL/GenBank/DDBJ whole genome shotgun (WGS) entry which is preliminary data.</text>
</comment>
<feature type="transmembrane region" description="Helical" evidence="9">
    <location>
        <begin position="136"/>
        <end position="156"/>
    </location>
</feature>
<evidence type="ECO:0000256" key="3">
    <source>
        <dbReference type="ARBA" id="ARBA00022553"/>
    </source>
</evidence>
<dbReference type="Gene3D" id="3.30.565.10">
    <property type="entry name" value="Histidine kinase-like ATPase, C-terminal domain"/>
    <property type="match status" value="1"/>
</dbReference>
<dbReference type="AlphaFoldDB" id="A0A562V496"/>
<dbReference type="EC" id="2.7.13.3" evidence="2"/>
<evidence type="ECO:0000259" key="10">
    <source>
        <dbReference type="Pfam" id="PF07730"/>
    </source>
</evidence>
<dbReference type="EMBL" id="VLLL01000006">
    <property type="protein sequence ID" value="TWJ12637.1"/>
    <property type="molecule type" value="Genomic_DNA"/>
</dbReference>
<evidence type="ECO:0000256" key="2">
    <source>
        <dbReference type="ARBA" id="ARBA00012438"/>
    </source>
</evidence>
<accession>A0A562V496</accession>
<dbReference type="GO" id="GO:0016020">
    <property type="term" value="C:membrane"/>
    <property type="evidence" value="ECO:0007669"/>
    <property type="project" value="InterPro"/>
</dbReference>
<keyword evidence="5" id="KW-0547">Nucleotide-binding</keyword>
<organism evidence="11 12">
    <name type="scientific">Stackebrandtia albiflava</name>
    <dbReference type="NCBI Taxonomy" id="406432"/>
    <lineage>
        <taxon>Bacteria</taxon>
        <taxon>Bacillati</taxon>
        <taxon>Actinomycetota</taxon>
        <taxon>Actinomycetes</taxon>
        <taxon>Glycomycetales</taxon>
        <taxon>Glycomycetaceae</taxon>
        <taxon>Stackebrandtia</taxon>
    </lineage>
</organism>
<feature type="domain" description="Signal transduction histidine kinase subgroup 3 dimerisation and phosphoacceptor" evidence="10">
    <location>
        <begin position="212"/>
        <end position="274"/>
    </location>
</feature>
<feature type="transmembrane region" description="Helical" evidence="9">
    <location>
        <begin position="162"/>
        <end position="179"/>
    </location>
</feature>
<evidence type="ECO:0000313" key="11">
    <source>
        <dbReference type="EMBL" id="TWJ12637.1"/>
    </source>
</evidence>
<keyword evidence="9" id="KW-0812">Transmembrane</keyword>
<keyword evidence="8" id="KW-0902">Two-component regulatory system</keyword>
<sequence length="403" mass="42393">MAVEVHFAVPAVRRAVVRNAEAPGVDGSRAAAGWWSARPGLEWLRDGLLVSLPLVVAGVVTAAVGFGADRWWLPAAALFQSAALVLCRRYPLPALVAVAASEAALAWTGWSLFVAVLVAAIGLGRWGRRGQRRAGAVFGVAVPAVLSVAGVVAGMVSPWRAVVVQAVITVVVAGCWWVSRWDARRRGRLERAEARARERERRLVADRAAVRERELLAAELHDLLDEAVAAIVADAESAAVYSGDDAARSALWRVARTGRESLAELRRLLRVVGPERDAASAGLAGVDRLVAQARGGGRRVRLLRCGRLPAVPVAVERVVFRVVAAGLAAAPAGDVSVSVTCVGDGVSVRVRSGDVVPPDDAGEWAAVRERVRLLGGDWACDSTVDGVVLSVLLPVRRVAAVAG</sequence>
<keyword evidence="3" id="KW-0597">Phosphoprotein</keyword>
<keyword evidence="9" id="KW-1133">Transmembrane helix</keyword>
<reference evidence="11 12" key="1">
    <citation type="journal article" date="2013" name="Stand. Genomic Sci.">
        <title>Genomic Encyclopedia of Type Strains, Phase I: The one thousand microbial genomes (KMG-I) project.</title>
        <authorList>
            <person name="Kyrpides N.C."/>
            <person name="Woyke T."/>
            <person name="Eisen J.A."/>
            <person name="Garrity G."/>
            <person name="Lilburn T.G."/>
            <person name="Beck B.J."/>
            <person name="Whitman W.B."/>
            <person name="Hugenholtz P."/>
            <person name="Klenk H.P."/>
        </authorList>
    </citation>
    <scope>NUCLEOTIDE SEQUENCE [LARGE SCALE GENOMIC DNA]</scope>
    <source>
        <strain evidence="11 12">DSM 45044</strain>
    </source>
</reference>
<evidence type="ECO:0000256" key="9">
    <source>
        <dbReference type="SAM" id="Phobius"/>
    </source>
</evidence>
<dbReference type="InterPro" id="IPR011712">
    <property type="entry name" value="Sig_transdc_His_kin_sub3_dim/P"/>
</dbReference>
<evidence type="ECO:0000313" key="12">
    <source>
        <dbReference type="Proteomes" id="UP000321617"/>
    </source>
</evidence>
<evidence type="ECO:0000256" key="8">
    <source>
        <dbReference type="ARBA" id="ARBA00023012"/>
    </source>
</evidence>
<keyword evidence="6 11" id="KW-0418">Kinase</keyword>
<keyword evidence="7" id="KW-0067">ATP-binding</keyword>
<evidence type="ECO:0000256" key="7">
    <source>
        <dbReference type="ARBA" id="ARBA00022840"/>
    </source>
</evidence>
<feature type="transmembrane region" description="Helical" evidence="9">
    <location>
        <begin position="104"/>
        <end position="124"/>
    </location>
</feature>
<dbReference type="InterPro" id="IPR036890">
    <property type="entry name" value="HATPase_C_sf"/>
</dbReference>
<proteinExistence type="predicted"/>
<evidence type="ECO:0000256" key="1">
    <source>
        <dbReference type="ARBA" id="ARBA00000085"/>
    </source>
</evidence>
<dbReference type="InterPro" id="IPR050482">
    <property type="entry name" value="Sensor_HK_TwoCompSys"/>
</dbReference>
<keyword evidence="12" id="KW-1185">Reference proteome</keyword>
<comment type="catalytic activity">
    <reaction evidence="1">
        <text>ATP + protein L-histidine = ADP + protein N-phospho-L-histidine.</text>
        <dbReference type="EC" id="2.7.13.3"/>
    </reaction>
</comment>
<protein>
    <recommendedName>
        <fullName evidence="2">histidine kinase</fullName>
        <ecNumber evidence="2">2.7.13.3</ecNumber>
    </recommendedName>
</protein>
<gene>
    <name evidence="11" type="ORF">LX16_3399</name>
</gene>
<dbReference type="GO" id="GO:0000155">
    <property type="term" value="F:phosphorelay sensor kinase activity"/>
    <property type="evidence" value="ECO:0007669"/>
    <property type="project" value="InterPro"/>
</dbReference>
<dbReference type="Gene3D" id="1.20.5.1930">
    <property type="match status" value="1"/>
</dbReference>
<feature type="transmembrane region" description="Helical" evidence="9">
    <location>
        <begin position="48"/>
        <end position="66"/>
    </location>
</feature>